<keyword evidence="8 13" id="KW-1133">Transmembrane helix</keyword>
<dbReference type="GO" id="GO:0005267">
    <property type="term" value="F:potassium channel activity"/>
    <property type="evidence" value="ECO:0007669"/>
    <property type="project" value="UniProtKB-KW"/>
</dbReference>
<dbReference type="AlphaFoldDB" id="A0A537KPC7"/>
<evidence type="ECO:0000256" key="7">
    <source>
        <dbReference type="ARBA" id="ARBA00022958"/>
    </source>
</evidence>
<feature type="transmembrane region" description="Helical" evidence="13">
    <location>
        <begin position="26"/>
        <end position="46"/>
    </location>
</feature>
<feature type="non-terminal residue" evidence="14">
    <location>
        <position position="71"/>
    </location>
</feature>
<keyword evidence="11" id="KW-0407">Ion channel</keyword>
<dbReference type="Proteomes" id="UP000319353">
    <property type="component" value="Unassembled WGS sequence"/>
</dbReference>
<name>A0A537KPC7_9BACT</name>
<evidence type="ECO:0000256" key="8">
    <source>
        <dbReference type="ARBA" id="ARBA00022989"/>
    </source>
</evidence>
<keyword evidence="3" id="KW-0813">Transport</keyword>
<evidence type="ECO:0000256" key="6">
    <source>
        <dbReference type="ARBA" id="ARBA00022826"/>
    </source>
</evidence>
<keyword evidence="6" id="KW-0631">Potassium channel</keyword>
<evidence type="ECO:0000313" key="14">
    <source>
        <dbReference type="EMBL" id="TMI97608.1"/>
    </source>
</evidence>
<protein>
    <submittedName>
        <fullName evidence="14">DUF1211 domain-containing protein</fullName>
    </submittedName>
</protein>
<accession>A0A537KPC7</accession>
<dbReference type="EMBL" id="VBAL01000203">
    <property type="protein sequence ID" value="TMI97608.1"/>
    <property type="molecule type" value="Genomic_DNA"/>
</dbReference>
<proteinExistence type="inferred from homology"/>
<evidence type="ECO:0000256" key="10">
    <source>
        <dbReference type="ARBA" id="ARBA00023136"/>
    </source>
</evidence>
<evidence type="ECO:0000313" key="15">
    <source>
        <dbReference type="Proteomes" id="UP000319353"/>
    </source>
</evidence>
<dbReference type="GO" id="GO:0016020">
    <property type="term" value="C:membrane"/>
    <property type="evidence" value="ECO:0007669"/>
    <property type="project" value="UniProtKB-SubCell"/>
</dbReference>
<evidence type="ECO:0000256" key="12">
    <source>
        <dbReference type="ARBA" id="ARBA00034430"/>
    </source>
</evidence>
<evidence type="ECO:0000256" key="9">
    <source>
        <dbReference type="ARBA" id="ARBA00023065"/>
    </source>
</evidence>
<keyword evidence="9" id="KW-0406">Ion transport</keyword>
<keyword evidence="10 13" id="KW-0472">Membrane</keyword>
<gene>
    <name evidence="14" type="ORF">E6H01_13095</name>
</gene>
<organism evidence="14 15">
    <name type="scientific">Candidatus Segetimicrobium genomatis</name>
    <dbReference type="NCBI Taxonomy" id="2569760"/>
    <lineage>
        <taxon>Bacteria</taxon>
        <taxon>Bacillati</taxon>
        <taxon>Candidatus Sysuimicrobiota</taxon>
        <taxon>Candidatus Sysuimicrobiia</taxon>
        <taxon>Candidatus Sysuimicrobiales</taxon>
        <taxon>Candidatus Segetimicrobiaceae</taxon>
        <taxon>Candidatus Segetimicrobium</taxon>
    </lineage>
</organism>
<reference evidence="14 15" key="1">
    <citation type="journal article" date="2019" name="Nat. Microbiol.">
        <title>Mediterranean grassland soil C-N compound turnover is dependent on rainfall and depth, and is mediated by genomically divergent microorganisms.</title>
        <authorList>
            <person name="Diamond S."/>
            <person name="Andeer P.F."/>
            <person name="Li Z."/>
            <person name="Crits-Christoph A."/>
            <person name="Burstein D."/>
            <person name="Anantharaman K."/>
            <person name="Lane K.R."/>
            <person name="Thomas B.C."/>
            <person name="Pan C."/>
            <person name="Northen T.R."/>
            <person name="Banfield J.F."/>
        </authorList>
    </citation>
    <scope>NUCLEOTIDE SEQUENCE [LARGE SCALE GENOMIC DNA]</scope>
    <source>
        <strain evidence="14">NP_4</strain>
    </source>
</reference>
<comment type="similarity">
    <text evidence="2">Belongs to the TMEM175 family.</text>
</comment>
<comment type="catalytic activity">
    <reaction evidence="12">
        <text>K(+)(in) = K(+)(out)</text>
        <dbReference type="Rhea" id="RHEA:29463"/>
        <dbReference type="ChEBI" id="CHEBI:29103"/>
    </reaction>
</comment>
<keyword evidence="5 13" id="KW-0812">Transmembrane</keyword>
<evidence type="ECO:0000256" key="13">
    <source>
        <dbReference type="SAM" id="Phobius"/>
    </source>
</evidence>
<evidence type="ECO:0000256" key="3">
    <source>
        <dbReference type="ARBA" id="ARBA00022448"/>
    </source>
</evidence>
<dbReference type="GO" id="GO:0015252">
    <property type="term" value="F:proton channel activity"/>
    <property type="evidence" value="ECO:0007669"/>
    <property type="project" value="InterPro"/>
</dbReference>
<evidence type="ECO:0000256" key="11">
    <source>
        <dbReference type="ARBA" id="ARBA00023303"/>
    </source>
</evidence>
<evidence type="ECO:0000256" key="2">
    <source>
        <dbReference type="ARBA" id="ARBA00006920"/>
    </source>
</evidence>
<evidence type="ECO:0000256" key="1">
    <source>
        <dbReference type="ARBA" id="ARBA00004141"/>
    </source>
</evidence>
<comment type="subcellular location">
    <subcellularLocation>
        <location evidence="1">Membrane</location>
        <topology evidence="1">Multi-pass membrane protein</topology>
    </subcellularLocation>
</comment>
<evidence type="ECO:0000256" key="4">
    <source>
        <dbReference type="ARBA" id="ARBA00022538"/>
    </source>
</evidence>
<dbReference type="InterPro" id="IPR010617">
    <property type="entry name" value="TMEM175-like"/>
</dbReference>
<sequence>MTILVLELRPPPTLGPGGLADDLVALWSRFATFFISFIVLGVYWFAHHQVFHFVLRVNRTLVWLNILFLMG</sequence>
<comment type="caution">
    <text evidence="14">The sequence shown here is derived from an EMBL/GenBank/DDBJ whole genome shotgun (WGS) entry which is preliminary data.</text>
</comment>
<keyword evidence="4" id="KW-0633">Potassium transport</keyword>
<dbReference type="Pfam" id="PF06736">
    <property type="entry name" value="TMEM175"/>
    <property type="match status" value="1"/>
</dbReference>
<evidence type="ECO:0000256" key="5">
    <source>
        <dbReference type="ARBA" id="ARBA00022692"/>
    </source>
</evidence>
<keyword evidence="7" id="KW-0630">Potassium</keyword>